<dbReference type="InterPro" id="IPR032774">
    <property type="entry name" value="WG_beta_rep"/>
</dbReference>
<feature type="chain" id="PRO_5024368686" evidence="1">
    <location>
        <begin position="23"/>
        <end position="254"/>
    </location>
</feature>
<keyword evidence="3" id="KW-1185">Reference proteome</keyword>
<dbReference type="RefSeq" id="WP_138152446.1">
    <property type="nucleotide sequence ID" value="NZ_VANU01000003.1"/>
</dbReference>
<keyword evidence="1" id="KW-0732">Signal</keyword>
<dbReference type="EMBL" id="VANU01000003">
    <property type="protein sequence ID" value="TLP38451.1"/>
    <property type="molecule type" value="Genomic_DNA"/>
</dbReference>
<proteinExistence type="predicted"/>
<comment type="caution">
    <text evidence="2">The sequence shown here is derived from an EMBL/GenBank/DDBJ whole genome shotgun (WGS) entry which is preliminary data.</text>
</comment>
<evidence type="ECO:0000313" key="2">
    <source>
        <dbReference type="EMBL" id="TLP38451.1"/>
    </source>
</evidence>
<feature type="signal peptide" evidence="1">
    <location>
        <begin position="1"/>
        <end position="22"/>
    </location>
</feature>
<dbReference type="Proteomes" id="UP000308901">
    <property type="component" value="Unassembled WGS sequence"/>
</dbReference>
<dbReference type="AlphaFoldDB" id="A0A5R8Y0R4"/>
<dbReference type="OrthoDB" id="5349162at2"/>
<reference evidence="2 3" key="1">
    <citation type="submission" date="2019-05" db="EMBL/GenBank/DDBJ databases">
        <title>Arcobacter sp. nov., isolated from sea sediment.</title>
        <authorList>
            <person name="Kim W."/>
        </authorList>
    </citation>
    <scope>NUCLEOTIDE SEQUENCE [LARGE SCALE GENOMIC DNA]</scope>
    <source>
        <strain evidence="2 3">CAU 1517</strain>
    </source>
</reference>
<dbReference type="PANTHER" id="PTHR37841:SF1">
    <property type="entry name" value="DUF3298 DOMAIN-CONTAINING PROTEIN"/>
    <property type="match status" value="1"/>
</dbReference>
<evidence type="ECO:0000313" key="3">
    <source>
        <dbReference type="Proteomes" id="UP000308901"/>
    </source>
</evidence>
<protein>
    <submittedName>
        <fullName evidence="2">WG repeat-containing protein</fullName>
    </submittedName>
</protein>
<dbReference type="PANTHER" id="PTHR37841">
    <property type="entry name" value="GLR2918 PROTEIN"/>
    <property type="match status" value="1"/>
</dbReference>
<sequence>MAKKILFLSSLLLLVFTGCSNSSENSLAIINENGKYGTLENNSEVIIKPIYDEMSSFDDVENKNIKTKHPNVLNFHWLHNYYGDEYTVVEYNKKYGIVNRKNEMVVKPIYDSISKLFNGFSIIKIDGKYGYMNKKFEVVQKPIFKNAREFFADATFVQSNANGKWGCITKNMDLKINDEYDEIYNYVDGFARTVKDGKWGYIDETCNVLAQPKYDYAFDFSKGFAKVILNGKTAYLNSKGKEITKSIFSRGENF</sequence>
<organism evidence="2 3">
    <name type="scientific">Arcobacter arenosus</name>
    <dbReference type="NCBI Taxonomy" id="2576037"/>
    <lineage>
        <taxon>Bacteria</taxon>
        <taxon>Pseudomonadati</taxon>
        <taxon>Campylobacterota</taxon>
        <taxon>Epsilonproteobacteria</taxon>
        <taxon>Campylobacterales</taxon>
        <taxon>Arcobacteraceae</taxon>
        <taxon>Arcobacter</taxon>
    </lineage>
</organism>
<name>A0A5R8Y0R4_9BACT</name>
<gene>
    <name evidence="2" type="ORF">FDK22_08245</name>
</gene>
<dbReference type="Pfam" id="PF14903">
    <property type="entry name" value="WG_beta_rep"/>
    <property type="match status" value="3"/>
</dbReference>
<accession>A0A5R8Y0R4</accession>
<evidence type="ECO:0000256" key="1">
    <source>
        <dbReference type="SAM" id="SignalP"/>
    </source>
</evidence>
<dbReference type="PROSITE" id="PS51257">
    <property type="entry name" value="PROKAR_LIPOPROTEIN"/>
    <property type="match status" value="1"/>
</dbReference>